<dbReference type="GO" id="GO:0005783">
    <property type="term" value="C:endoplasmic reticulum"/>
    <property type="evidence" value="ECO:0007669"/>
    <property type="project" value="TreeGrafter"/>
</dbReference>
<feature type="non-terminal residue" evidence="7">
    <location>
        <position position="1"/>
    </location>
</feature>
<dbReference type="Proteomes" id="UP000682733">
    <property type="component" value="Unassembled WGS sequence"/>
</dbReference>
<dbReference type="SUPFAM" id="SSF46565">
    <property type="entry name" value="Chaperone J-domain"/>
    <property type="match status" value="1"/>
</dbReference>
<gene>
    <name evidence="7" type="ORF">TMI583_LOCUS49133</name>
</gene>
<dbReference type="GO" id="GO:0051787">
    <property type="term" value="F:misfolded protein binding"/>
    <property type="evidence" value="ECO:0007669"/>
    <property type="project" value="TreeGrafter"/>
</dbReference>
<dbReference type="InterPro" id="IPR051948">
    <property type="entry name" value="Hsp70_co-chaperone_J-domain"/>
</dbReference>
<organism evidence="7 8">
    <name type="scientific">Didymodactylos carnosus</name>
    <dbReference type="NCBI Taxonomy" id="1234261"/>
    <lineage>
        <taxon>Eukaryota</taxon>
        <taxon>Metazoa</taxon>
        <taxon>Spiralia</taxon>
        <taxon>Gnathifera</taxon>
        <taxon>Rotifera</taxon>
        <taxon>Eurotatoria</taxon>
        <taxon>Bdelloidea</taxon>
        <taxon>Philodinida</taxon>
        <taxon>Philodinidae</taxon>
        <taxon>Didymodactylos</taxon>
    </lineage>
</organism>
<dbReference type="PROSITE" id="PS00636">
    <property type="entry name" value="DNAJ_1"/>
    <property type="match status" value="1"/>
</dbReference>
<accession>A0A8S2Y7N8</accession>
<evidence type="ECO:0000256" key="4">
    <source>
        <dbReference type="ARBA" id="ARBA00045428"/>
    </source>
</evidence>
<dbReference type="InterPro" id="IPR036869">
    <property type="entry name" value="J_dom_sf"/>
</dbReference>
<evidence type="ECO:0000313" key="7">
    <source>
        <dbReference type="EMBL" id="CAF4533680.1"/>
    </source>
</evidence>
<protein>
    <recommendedName>
        <fullName evidence="2">DnaJ homolog subfamily B member 9</fullName>
    </recommendedName>
    <alternativeName>
        <fullName evidence="3">Endoplasmic reticulum DNA J domain-containing protein 4</fullName>
    </alternativeName>
</protein>
<dbReference type="Pfam" id="PF00226">
    <property type="entry name" value="DnaJ"/>
    <property type="match status" value="1"/>
</dbReference>
<name>A0A8S2Y7N8_9BILA</name>
<dbReference type="CDD" id="cd06257">
    <property type="entry name" value="DnaJ"/>
    <property type="match status" value="1"/>
</dbReference>
<dbReference type="Gene3D" id="1.10.287.110">
    <property type="entry name" value="DnaJ domain"/>
    <property type="match status" value="1"/>
</dbReference>
<dbReference type="GO" id="GO:0036503">
    <property type="term" value="P:ERAD pathway"/>
    <property type="evidence" value="ECO:0007669"/>
    <property type="project" value="TreeGrafter"/>
</dbReference>
<evidence type="ECO:0000256" key="3">
    <source>
        <dbReference type="ARBA" id="ARBA00041533"/>
    </source>
</evidence>
<dbReference type="SMART" id="SM00271">
    <property type="entry name" value="DnaJ"/>
    <property type="match status" value="1"/>
</dbReference>
<evidence type="ECO:0000313" key="8">
    <source>
        <dbReference type="Proteomes" id="UP000682733"/>
    </source>
</evidence>
<comment type="function">
    <text evidence="4">Co-chaperone for Hsp70 protein HSPA5/BiP that acts as a key repressor of the ERN1/IRE1-mediated unfolded protein response (UPR). J domain-containing co-chaperones stimulate the ATPase activity of Hsp70 proteins and are required for efficient substrate recognition by Hsp70 proteins. In the unstressed endoplasmic reticulum, interacts with the luminal region of ERN1/IRE1 and selectively recruits HSPA5/BiP: HSPA5/BiP disrupts the dimerization of the active ERN1/IRE1 luminal region, thereby inactivating ERN1/IRE1. Also involved in endoplasmic reticulum-associated degradation (ERAD) of misfolded proteins. Required for survival of B-cell progenitors and normal antibody production.</text>
</comment>
<dbReference type="PRINTS" id="PR00625">
    <property type="entry name" value="JDOMAIN"/>
</dbReference>
<feature type="domain" description="J" evidence="6">
    <location>
        <begin position="9"/>
        <end position="73"/>
    </location>
</feature>
<feature type="non-terminal residue" evidence="7">
    <location>
        <position position="136"/>
    </location>
</feature>
<comment type="subunit">
    <text evidence="5">Interacts with HSPA5/BiP; interaction is direct. Interacts with ERN1/IRE1 (via the luminal region). Interacts with DERL1.</text>
</comment>
<evidence type="ECO:0000256" key="5">
    <source>
        <dbReference type="ARBA" id="ARBA00046365"/>
    </source>
</evidence>
<sequence>MVCKNNKVNYYDVLNIQQDAKSHDIRRKYKELALLWHPDRNKTSNAEEKFKLIKQAYEILSDEQKRKEYDEEQLRQKNVASTHCTTSTTGESTGIYSDDFTQYFQPVHPTDIVIDFPLFSPQIFDNIFPLNEFNLF</sequence>
<dbReference type="InterPro" id="IPR001623">
    <property type="entry name" value="DnaJ_domain"/>
</dbReference>
<dbReference type="InterPro" id="IPR018253">
    <property type="entry name" value="DnaJ_domain_CS"/>
</dbReference>
<keyword evidence="1" id="KW-0143">Chaperone</keyword>
<evidence type="ECO:0000256" key="1">
    <source>
        <dbReference type="ARBA" id="ARBA00023186"/>
    </source>
</evidence>
<reference evidence="7" key="1">
    <citation type="submission" date="2021-02" db="EMBL/GenBank/DDBJ databases">
        <authorList>
            <person name="Nowell W R."/>
        </authorList>
    </citation>
    <scope>NUCLEOTIDE SEQUENCE</scope>
</reference>
<dbReference type="AlphaFoldDB" id="A0A8S2Y7N8"/>
<dbReference type="PROSITE" id="PS50076">
    <property type="entry name" value="DNAJ_2"/>
    <property type="match status" value="1"/>
</dbReference>
<dbReference type="GO" id="GO:0051087">
    <property type="term" value="F:protein-folding chaperone binding"/>
    <property type="evidence" value="ECO:0007669"/>
    <property type="project" value="TreeGrafter"/>
</dbReference>
<dbReference type="PANTHER" id="PTHR44360">
    <property type="entry name" value="DNAJ HOMOLOG SUBFAMILY B MEMBER 9"/>
    <property type="match status" value="1"/>
</dbReference>
<dbReference type="PANTHER" id="PTHR44360:SF1">
    <property type="entry name" value="DNAJ HOMOLOG SUBFAMILY B MEMBER 9"/>
    <property type="match status" value="1"/>
</dbReference>
<evidence type="ECO:0000256" key="2">
    <source>
        <dbReference type="ARBA" id="ARBA00040158"/>
    </source>
</evidence>
<comment type="caution">
    <text evidence="7">The sequence shown here is derived from an EMBL/GenBank/DDBJ whole genome shotgun (WGS) entry which is preliminary data.</text>
</comment>
<dbReference type="EMBL" id="CAJOBA010104988">
    <property type="protein sequence ID" value="CAF4533680.1"/>
    <property type="molecule type" value="Genomic_DNA"/>
</dbReference>
<evidence type="ECO:0000259" key="6">
    <source>
        <dbReference type="PROSITE" id="PS50076"/>
    </source>
</evidence>
<proteinExistence type="predicted"/>